<sequence length="614" mass="60598">RGGVGGALVGRGGPLLGPALGPGGGGSADEEELVDEFYVDRLVATFRRLEGDDERTARRAVHALAAGVSRLRRVADSVSPTVRASLLDGGRRRSGEWPPVGDGGGGGGGGGGGDSSSSSAGGGAVPPTPRSASADAAAVPAGASLDSPSGVRPPRAPAAARAAGRPVAPAPVPARGPRRLLAWEHTDVAAAFRQLLEVATKAYVAGGAGRVKLRAHLGTQAFWAAGGGEGGEPPAAVDVDPSTARSVLATPGAFVPFSVLHGVGLTSVGLPAAPSAPLATAASASPTATHGDGGEALLPPPPTVASAFSHHVPRPQWHLLRYSAKTRLRLTASEPRKEVLLLILRDALAGVTYHAKCSLVAPPPAAEGGGGRPPAGPAPGATAAGAGPPPDGATAGAPAGGGADGGALPPPPPTDLRLQLEALRYAPVGLAAVSLVSPTPQPSVRLELVRECHVGERPPRCLSAAAVAADVASRGRGRGAVPPLPASFLSGRSGGASAAAPAGGGDAPCAGEARVVAFLAACRWQTEGTWDTGPFGMTVDGSLRLRLAGELAGRAVRLKLSTVAGGVGPAHCEAALTLPDMTASGVHAASVADLLALHAVVTRMMAEVVQYRAP</sequence>
<evidence type="ECO:0000313" key="2">
    <source>
        <dbReference type="EMBL" id="OSX78050.1"/>
    </source>
</evidence>
<evidence type="ECO:0000313" key="3">
    <source>
        <dbReference type="Proteomes" id="UP000218209"/>
    </source>
</evidence>
<feature type="region of interest" description="Disordered" evidence="1">
    <location>
        <begin position="281"/>
        <end position="300"/>
    </location>
</feature>
<reference evidence="2 3" key="1">
    <citation type="submission" date="2017-03" db="EMBL/GenBank/DDBJ databases">
        <title>WGS assembly of Porphyra umbilicalis.</title>
        <authorList>
            <person name="Brawley S.H."/>
            <person name="Blouin N.A."/>
            <person name="Ficko-Blean E."/>
            <person name="Wheeler G.L."/>
            <person name="Lohr M."/>
            <person name="Goodson H.V."/>
            <person name="Jenkins J.W."/>
            <person name="Blaby-Haas C.E."/>
            <person name="Helliwell K.E."/>
            <person name="Chan C."/>
            <person name="Marriage T."/>
            <person name="Bhattacharya D."/>
            <person name="Klein A.S."/>
            <person name="Badis Y."/>
            <person name="Brodie J."/>
            <person name="Cao Y."/>
            <person name="Collen J."/>
            <person name="Dittami S.M."/>
            <person name="Gachon C.M."/>
            <person name="Green B.R."/>
            <person name="Karpowicz S."/>
            <person name="Kim J.W."/>
            <person name="Kudahl U."/>
            <person name="Lin S."/>
            <person name="Michel G."/>
            <person name="Mittag M."/>
            <person name="Olson B.J."/>
            <person name="Pangilinan J."/>
            <person name="Peng Y."/>
            <person name="Qiu H."/>
            <person name="Shu S."/>
            <person name="Singer J.T."/>
            <person name="Smith A.G."/>
            <person name="Sprecher B.N."/>
            <person name="Wagner V."/>
            <person name="Wang W."/>
            <person name="Wang Z.-Y."/>
            <person name="Yan J."/>
            <person name="Yarish C."/>
            <person name="Zoeuner-Riek S."/>
            <person name="Zhuang Y."/>
            <person name="Zou Y."/>
            <person name="Lindquist E.A."/>
            <person name="Grimwood J."/>
            <person name="Barry K."/>
            <person name="Rokhsar D.S."/>
            <person name="Schmutz J."/>
            <person name="Stiller J.W."/>
            <person name="Grossman A.R."/>
            <person name="Prochnik S.E."/>
        </authorList>
    </citation>
    <scope>NUCLEOTIDE SEQUENCE [LARGE SCALE GENOMIC DNA]</scope>
    <source>
        <strain evidence="2">4086291</strain>
    </source>
</reference>
<feature type="region of interest" description="Disordered" evidence="1">
    <location>
        <begin position="85"/>
        <end position="174"/>
    </location>
</feature>
<organism evidence="2 3">
    <name type="scientific">Porphyra umbilicalis</name>
    <name type="common">Purple laver</name>
    <name type="synonym">Red alga</name>
    <dbReference type="NCBI Taxonomy" id="2786"/>
    <lineage>
        <taxon>Eukaryota</taxon>
        <taxon>Rhodophyta</taxon>
        <taxon>Bangiophyceae</taxon>
        <taxon>Bangiales</taxon>
        <taxon>Bangiaceae</taxon>
        <taxon>Porphyra</taxon>
    </lineage>
</organism>
<feature type="compositionally biased region" description="Low complexity" evidence="1">
    <location>
        <begin position="130"/>
        <end position="167"/>
    </location>
</feature>
<keyword evidence="3" id="KW-1185">Reference proteome</keyword>
<proteinExistence type="predicted"/>
<protein>
    <submittedName>
        <fullName evidence="2">Uncharacterized protein</fullName>
    </submittedName>
</protein>
<feature type="compositionally biased region" description="Gly residues" evidence="1">
    <location>
        <begin position="101"/>
        <end position="124"/>
    </location>
</feature>
<gene>
    <name evidence="2" type="ORF">BU14_0125s0038</name>
</gene>
<dbReference type="AlphaFoldDB" id="A0A1X6PBB9"/>
<feature type="region of interest" description="Disordered" evidence="1">
    <location>
        <begin position="364"/>
        <end position="415"/>
    </location>
</feature>
<name>A0A1X6PBB9_PORUM</name>
<accession>A0A1X6PBB9</accession>
<feature type="region of interest" description="Disordered" evidence="1">
    <location>
        <begin position="1"/>
        <end position="31"/>
    </location>
</feature>
<evidence type="ECO:0000256" key="1">
    <source>
        <dbReference type="SAM" id="MobiDB-lite"/>
    </source>
</evidence>
<feature type="compositionally biased region" description="Low complexity" evidence="1">
    <location>
        <begin position="378"/>
        <end position="397"/>
    </location>
</feature>
<dbReference type="Proteomes" id="UP000218209">
    <property type="component" value="Unassembled WGS sequence"/>
</dbReference>
<feature type="compositionally biased region" description="Gly residues" evidence="1">
    <location>
        <begin position="1"/>
        <end position="27"/>
    </location>
</feature>
<feature type="non-terminal residue" evidence="2">
    <location>
        <position position="1"/>
    </location>
</feature>
<dbReference type="EMBL" id="KV918822">
    <property type="protein sequence ID" value="OSX78050.1"/>
    <property type="molecule type" value="Genomic_DNA"/>
</dbReference>